<evidence type="ECO:0000313" key="6">
    <source>
        <dbReference type="EMBL" id="SEL42460.1"/>
    </source>
</evidence>
<dbReference type="STRING" id="1396821.SAMN05444515_11613"/>
<dbReference type="GO" id="GO:0046872">
    <property type="term" value="F:metal ion binding"/>
    <property type="evidence" value="ECO:0007669"/>
    <property type="project" value="UniProtKB-KW"/>
</dbReference>
<evidence type="ECO:0000313" key="7">
    <source>
        <dbReference type="Proteomes" id="UP000199256"/>
    </source>
</evidence>
<proteinExistence type="inferred from homology"/>
<comment type="similarity">
    <text evidence="1">Belongs to the carotenoid oxygenase family.</text>
</comment>
<keyword evidence="3" id="KW-0560">Oxidoreductase</keyword>
<dbReference type="RefSeq" id="WP_090254918.1">
    <property type="nucleotide sequence ID" value="NZ_FOAA01000016.1"/>
</dbReference>
<protein>
    <submittedName>
        <fullName evidence="6">Carotenoid cleavage dioxygenase</fullName>
    </submittedName>
</protein>
<accession>A0A1H7Q2Z5</accession>
<keyword evidence="2 5" id="KW-0479">Metal-binding</keyword>
<keyword evidence="6" id="KW-0223">Dioxygenase</keyword>
<dbReference type="EMBL" id="FOAA01000016">
    <property type="protein sequence ID" value="SEL42460.1"/>
    <property type="molecule type" value="Genomic_DNA"/>
</dbReference>
<dbReference type="Pfam" id="PF03055">
    <property type="entry name" value="RPE65"/>
    <property type="match status" value="1"/>
</dbReference>
<reference evidence="7" key="1">
    <citation type="submission" date="2016-10" db="EMBL/GenBank/DDBJ databases">
        <authorList>
            <person name="Varghese N."/>
            <person name="Submissions S."/>
        </authorList>
    </citation>
    <scope>NUCLEOTIDE SEQUENCE [LARGE SCALE GENOMIC DNA]</scope>
    <source>
        <strain evidence="7">DSM 241</strain>
    </source>
</reference>
<gene>
    <name evidence="6" type="ORF">SAMN05444515_11613</name>
</gene>
<feature type="binding site" evidence="5">
    <location>
        <position position="220"/>
    </location>
    <ligand>
        <name>Fe cation</name>
        <dbReference type="ChEBI" id="CHEBI:24875"/>
        <note>catalytic</note>
    </ligand>
</feature>
<dbReference type="Proteomes" id="UP000199256">
    <property type="component" value="Unassembled WGS sequence"/>
</dbReference>
<keyword evidence="4 5" id="KW-0408">Iron</keyword>
<name>A0A1H7Q2Z5_9GAMM</name>
<evidence type="ECO:0000256" key="5">
    <source>
        <dbReference type="PIRSR" id="PIRSR604294-1"/>
    </source>
</evidence>
<dbReference type="InterPro" id="IPR004294">
    <property type="entry name" value="Carotenoid_Oase"/>
</dbReference>
<evidence type="ECO:0000256" key="2">
    <source>
        <dbReference type="ARBA" id="ARBA00022723"/>
    </source>
</evidence>
<comment type="cofactor">
    <cofactor evidence="5">
        <name>Fe(2+)</name>
        <dbReference type="ChEBI" id="CHEBI:29033"/>
    </cofactor>
    <text evidence="5">Binds 1 Fe(2+) ion per subunit.</text>
</comment>
<keyword evidence="7" id="KW-1185">Reference proteome</keyword>
<feature type="binding site" evidence="5">
    <location>
        <position position="287"/>
    </location>
    <ligand>
        <name>Fe cation</name>
        <dbReference type="ChEBI" id="CHEBI:24875"/>
        <note>catalytic</note>
    </ligand>
</feature>
<dbReference type="PANTHER" id="PTHR10543">
    <property type="entry name" value="BETA-CAROTENE DIOXYGENASE"/>
    <property type="match status" value="1"/>
</dbReference>
<evidence type="ECO:0000256" key="1">
    <source>
        <dbReference type="ARBA" id="ARBA00006787"/>
    </source>
</evidence>
<dbReference type="GO" id="GO:0010436">
    <property type="term" value="F:carotenoid dioxygenase activity"/>
    <property type="evidence" value="ECO:0007669"/>
    <property type="project" value="TreeGrafter"/>
</dbReference>
<dbReference type="AlphaFoldDB" id="A0A1H7Q2Z5"/>
<evidence type="ECO:0000256" key="3">
    <source>
        <dbReference type="ARBA" id="ARBA00023002"/>
    </source>
</evidence>
<feature type="binding site" evidence="5">
    <location>
        <position position="170"/>
    </location>
    <ligand>
        <name>Fe cation</name>
        <dbReference type="ChEBI" id="CHEBI:24875"/>
        <note>catalytic</note>
    </ligand>
</feature>
<feature type="binding site" evidence="5">
    <location>
        <position position="465"/>
    </location>
    <ligand>
        <name>Fe cation</name>
        <dbReference type="ChEBI" id="CHEBI:24875"/>
        <note>catalytic</note>
    </ligand>
</feature>
<organism evidence="6 7">
    <name type="scientific">Ectothiorhodospira marina</name>
    <dbReference type="NCBI Taxonomy" id="1396821"/>
    <lineage>
        <taxon>Bacteria</taxon>
        <taxon>Pseudomonadati</taxon>
        <taxon>Pseudomonadota</taxon>
        <taxon>Gammaproteobacteria</taxon>
        <taxon>Chromatiales</taxon>
        <taxon>Ectothiorhodospiraceae</taxon>
        <taxon>Ectothiorhodospira</taxon>
    </lineage>
</organism>
<dbReference type="OrthoDB" id="6636843at2"/>
<sequence length="473" mass="53289">MTATVGYHLGLTSQARELEQESLPLRGQLPHWLEGVLLRNGPGLFEVGGYRCRHWFDGLAMLQAFTLREGRVGFRNRHLVTRTLEQAQRSGRIEGSGFATDTNRPLLKRLRGMFHPNLTDNANVNIVHLAGHAVCLTETPVPVAFDAHTLETRGVLPFTDNTTLHMSTAHPMTDGHSGDLYGFGIQFALTSEYLLYRIPAGSRQRRIIARLPVKTPAYMHSFAVTENHLILSEFPLVLRPLDMQLTGRPFIENFRWEPDRGTRFQVFDKRRGTHLGTCVGEPCFAFHHINAFEDEAGQLQVDLAAYPDHDVIRRLYLEPLRRGWQEPACGEAWRFTLDRQRGKATRNRLAARGLELPRIHAKRCSGRDYRHVYGTGNHVPGALTDELVKVDVRQGTHLIWNEADCYPGEPVFVPRPGASDEDDGVLLSVILEAATSTSGLLVLDAHTLEEQARATLPFHLPFGFHGEFLPDQR</sequence>
<evidence type="ECO:0000256" key="4">
    <source>
        <dbReference type="ARBA" id="ARBA00023004"/>
    </source>
</evidence>
<dbReference type="PANTHER" id="PTHR10543:SF24">
    <property type="entry name" value="CAROTENOID ISOMEROOXYGENASE"/>
    <property type="match status" value="1"/>
</dbReference>
<dbReference type="GO" id="GO:0016121">
    <property type="term" value="P:carotene catabolic process"/>
    <property type="evidence" value="ECO:0007669"/>
    <property type="project" value="TreeGrafter"/>
</dbReference>